<name>A0A1S1L8R2_9MYCO</name>
<accession>A0A1S1L8R2</accession>
<dbReference type="PANTHER" id="PTHR40761:SF1">
    <property type="entry name" value="CONSERVED INTEGRAL MEMBRANE ALANINE VALINE AND LEUCINE RICH PROTEIN-RELATED"/>
    <property type="match status" value="1"/>
</dbReference>
<dbReference type="RefSeq" id="WP_070939856.1">
    <property type="nucleotide sequence ID" value="NZ_MLIK01000024.1"/>
</dbReference>
<evidence type="ECO:0000313" key="2">
    <source>
        <dbReference type="EMBL" id="OHU19208.1"/>
    </source>
</evidence>
<keyword evidence="1" id="KW-0472">Membrane</keyword>
<dbReference type="AlphaFoldDB" id="A0A1S1L8R2"/>
<dbReference type="PANTHER" id="PTHR40761">
    <property type="entry name" value="CONSERVED INTEGRAL MEMBRANE ALANINE VALINE AND LEUCINE RICH PROTEIN-RELATED"/>
    <property type="match status" value="1"/>
</dbReference>
<feature type="transmembrane region" description="Helical" evidence="1">
    <location>
        <begin position="138"/>
        <end position="161"/>
    </location>
</feature>
<evidence type="ECO:0008006" key="4">
    <source>
        <dbReference type="Google" id="ProtNLM"/>
    </source>
</evidence>
<dbReference type="Proteomes" id="UP000179616">
    <property type="component" value="Unassembled WGS sequence"/>
</dbReference>
<organism evidence="2 3">
    <name type="scientific">Mycobacteroides franklinii</name>
    <dbReference type="NCBI Taxonomy" id="948102"/>
    <lineage>
        <taxon>Bacteria</taxon>
        <taxon>Bacillati</taxon>
        <taxon>Actinomycetota</taxon>
        <taxon>Actinomycetes</taxon>
        <taxon>Mycobacteriales</taxon>
        <taxon>Mycobacteriaceae</taxon>
        <taxon>Mycobacteroides</taxon>
    </lineage>
</organism>
<protein>
    <recommendedName>
        <fullName evidence="4">Integral membrane protein</fullName>
    </recommendedName>
</protein>
<feature type="transmembrane region" description="Helical" evidence="1">
    <location>
        <begin position="84"/>
        <end position="104"/>
    </location>
</feature>
<feature type="transmembrane region" description="Helical" evidence="1">
    <location>
        <begin position="47"/>
        <end position="72"/>
    </location>
</feature>
<feature type="transmembrane region" description="Helical" evidence="1">
    <location>
        <begin position="230"/>
        <end position="251"/>
    </location>
</feature>
<feature type="transmembrane region" description="Helical" evidence="1">
    <location>
        <begin position="110"/>
        <end position="131"/>
    </location>
</feature>
<keyword evidence="1" id="KW-1133">Transmembrane helix</keyword>
<sequence>MLIGIAAALLACLGYGTASVLQGYGARQAAAATHEPAGDHGPTLRSTVAAALTPAFIAGMVLDLVGFAGSLVSARLIPLFLSQTIMSANLAVTAVLGIAVLGVRLQRRDWLAIAAVLLSLCVLGATAGPLGDDSAPPAFHWGVLITSIAILLTGIGLIRLLGTRAAIPAGLLAGILYGGMAIAVRVVNGIEPLSPKVLLADPAAYAVVIAGVGGFYLFTVALQIGSVNGAAAALVVGETVVPGVIGVVLLGDTARPGMGWLVAVAFVVAVVSAVAVAVFGAAENSQALVSEPAQ</sequence>
<dbReference type="EMBL" id="MLIK01000024">
    <property type="protein sequence ID" value="OHU19208.1"/>
    <property type="molecule type" value="Genomic_DNA"/>
</dbReference>
<dbReference type="STRING" id="948102.BKG76_22350"/>
<feature type="transmembrane region" description="Helical" evidence="1">
    <location>
        <begin position="167"/>
        <end position="187"/>
    </location>
</feature>
<dbReference type="OrthoDB" id="3837845at2"/>
<feature type="transmembrane region" description="Helical" evidence="1">
    <location>
        <begin position="199"/>
        <end position="224"/>
    </location>
</feature>
<evidence type="ECO:0000313" key="3">
    <source>
        <dbReference type="Proteomes" id="UP000179616"/>
    </source>
</evidence>
<dbReference type="GeneID" id="57169565"/>
<proteinExistence type="predicted"/>
<reference evidence="2 3" key="1">
    <citation type="submission" date="2016-10" db="EMBL/GenBank/DDBJ databases">
        <title>Evaluation of Human, Veterinary and Environmental Mycobacterium chelonae Isolates by Core Genome Phylogenomic Analysis, Targeted Gene Comparison, and Anti-microbial Susceptibility Patterns: A Tale of Mistaken Identities.</title>
        <authorList>
            <person name="Fogelson S.B."/>
            <person name="Camus A.C."/>
            <person name="Lorenz W."/>
            <person name="Vasireddy R."/>
            <person name="Vasireddy S."/>
            <person name="Smith T."/>
            <person name="Brown-Elliott B.A."/>
            <person name="Wallace R.J.Jr."/>
            <person name="Hasan N.A."/>
            <person name="Reischl U."/>
            <person name="Sanchez S."/>
        </authorList>
    </citation>
    <scope>NUCLEOTIDE SEQUENCE [LARGE SCALE GENOMIC DNA]</scope>
    <source>
        <strain evidence="2 3">1559</strain>
    </source>
</reference>
<keyword evidence="1" id="KW-0812">Transmembrane</keyword>
<gene>
    <name evidence="2" type="ORF">BKG76_22350</name>
</gene>
<evidence type="ECO:0000256" key="1">
    <source>
        <dbReference type="SAM" id="Phobius"/>
    </source>
</evidence>
<feature type="transmembrane region" description="Helical" evidence="1">
    <location>
        <begin position="258"/>
        <end position="282"/>
    </location>
</feature>
<comment type="caution">
    <text evidence="2">The sequence shown here is derived from an EMBL/GenBank/DDBJ whole genome shotgun (WGS) entry which is preliminary data.</text>
</comment>